<comment type="similarity">
    <text evidence="1 5">Belongs to the metallo-dependent hydrolases superfamily. NagA family.</text>
</comment>
<gene>
    <name evidence="7" type="primary">nagA</name>
    <name evidence="7" type="ORF">HC031_09620</name>
</gene>
<dbReference type="RefSeq" id="WP_167924825.1">
    <property type="nucleotide sequence ID" value="NZ_JAATVY010000004.1"/>
</dbReference>
<keyword evidence="2" id="KW-0479">Metal-binding</keyword>
<organism evidence="7 8">
    <name type="scientific">Planosporangium thailandense</name>
    <dbReference type="NCBI Taxonomy" id="765197"/>
    <lineage>
        <taxon>Bacteria</taxon>
        <taxon>Bacillati</taxon>
        <taxon>Actinomycetota</taxon>
        <taxon>Actinomycetes</taxon>
        <taxon>Micromonosporales</taxon>
        <taxon>Micromonosporaceae</taxon>
        <taxon>Planosporangium</taxon>
    </lineage>
</organism>
<dbReference type="InterPro" id="IPR003764">
    <property type="entry name" value="GlcNAc_6-P_deAcase"/>
</dbReference>
<dbReference type="Gene3D" id="3.20.20.140">
    <property type="entry name" value="Metal-dependent hydrolases"/>
    <property type="match status" value="1"/>
</dbReference>
<evidence type="ECO:0000259" key="6">
    <source>
        <dbReference type="Pfam" id="PF01979"/>
    </source>
</evidence>
<evidence type="ECO:0000256" key="1">
    <source>
        <dbReference type="ARBA" id="ARBA00010716"/>
    </source>
</evidence>
<dbReference type="PANTHER" id="PTHR11113:SF14">
    <property type="entry name" value="N-ACETYLGLUCOSAMINE-6-PHOSPHATE DEACETYLASE"/>
    <property type="match status" value="1"/>
</dbReference>
<dbReference type="InterPro" id="IPR006680">
    <property type="entry name" value="Amidohydro-rel"/>
</dbReference>
<evidence type="ECO:0000256" key="3">
    <source>
        <dbReference type="ARBA" id="ARBA00022801"/>
    </source>
</evidence>
<evidence type="ECO:0000313" key="8">
    <source>
        <dbReference type="Proteomes" id="UP000722989"/>
    </source>
</evidence>
<evidence type="ECO:0000256" key="5">
    <source>
        <dbReference type="PIRNR" id="PIRNR038994"/>
    </source>
</evidence>
<name>A0ABX0XXQ7_9ACTN</name>
<dbReference type="PIRSF" id="PIRSF038994">
    <property type="entry name" value="NagA"/>
    <property type="match status" value="1"/>
</dbReference>
<reference evidence="7 8" key="1">
    <citation type="submission" date="2020-03" db="EMBL/GenBank/DDBJ databases">
        <title>WGS of the type strain of Planosporangium spp.</title>
        <authorList>
            <person name="Thawai C."/>
        </authorList>
    </citation>
    <scope>NUCLEOTIDE SEQUENCE [LARGE SCALE GENOMIC DNA]</scope>
    <source>
        <strain evidence="7 8">TBRC 5610</strain>
    </source>
</reference>
<dbReference type="SUPFAM" id="SSF51338">
    <property type="entry name" value="Composite domain of metallo-dependent hydrolases"/>
    <property type="match status" value="1"/>
</dbReference>
<dbReference type="InterPro" id="IPR011059">
    <property type="entry name" value="Metal-dep_hydrolase_composite"/>
</dbReference>
<keyword evidence="3 5" id="KW-0378">Hydrolase</keyword>
<keyword evidence="4 5" id="KW-0119">Carbohydrate metabolism</keyword>
<feature type="domain" description="Amidohydrolase-related" evidence="6">
    <location>
        <begin position="55"/>
        <end position="382"/>
    </location>
</feature>
<comment type="caution">
    <text evidence="7">The sequence shown here is derived from an EMBL/GenBank/DDBJ whole genome shotgun (WGS) entry which is preliminary data.</text>
</comment>
<proteinExistence type="inferred from homology"/>
<dbReference type="SUPFAM" id="SSF51556">
    <property type="entry name" value="Metallo-dependent hydrolases"/>
    <property type="match status" value="1"/>
</dbReference>
<dbReference type="GO" id="GO:0008448">
    <property type="term" value="F:N-acetylglucosamine-6-phosphate deacetylase activity"/>
    <property type="evidence" value="ECO:0007669"/>
    <property type="project" value="UniProtKB-EC"/>
</dbReference>
<keyword evidence="8" id="KW-1185">Reference proteome</keyword>
<dbReference type="NCBIfam" id="TIGR00221">
    <property type="entry name" value="nagA"/>
    <property type="match status" value="1"/>
</dbReference>
<sequence>MPGLLLTNTRIVARDRVVDSGWLACTGTVVDSYGPGAPPPQVSEGRHVLDLSGATVLPGFIDVHVHGAVGHEVMDGDPAGIVAMSEFFVRHGVTSFLATTWTADTEETMSALQAVAEASAYAVTGAQVLGAHMEGPYINTQKCGAQDPTKIRLPDLVEARRFLATGAVRLITLAPELAGATALLDECVDRGIRVSIGHTGATFEQAVDAVNRGARHMTHTFNAMPPLHHRHPGPIAAAMTMPELLAELIADNVHVHPAILAAALMAKGPEGIVLVTDALRPTGLPSGSFTIGGRPVSVSDGAVRLSDGTLAGSVLTMDQALRNLIRASGRSMLELWPTVSRNGALAAGVADTKGEIAAGMDADLVVVDADVQVRLTVVQGRVAYTSTDF</sequence>
<dbReference type="InterPro" id="IPR032466">
    <property type="entry name" value="Metal_Hydrolase"/>
</dbReference>
<dbReference type="EMBL" id="JAATVY010000004">
    <property type="protein sequence ID" value="NJC69968.1"/>
    <property type="molecule type" value="Genomic_DNA"/>
</dbReference>
<dbReference type="CDD" id="cd00854">
    <property type="entry name" value="NagA"/>
    <property type="match status" value="1"/>
</dbReference>
<dbReference type="Proteomes" id="UP000722989">
    <property type="component" value="Unassembled WGS sequence"/>
</dbReference>
<evidence type="ECO:0000256" key="2">
    <source>
        <dbReference type="ARBA" id="ARBA00022723"/>
    </source>
</evidence>
<dbReference type="PANTHER" id="PTHR11113">
    <property type="entry name" value="N-ACETYLGLUCOSAMINE-6-PHOSPHATE DEACETYLASE"/>
    <property type="match status" value="1"/>
</dbReference>
<dbReference type="Pfam" id="PF01979">
    <property type="entry name" value="Amidohydro_1"/>
    <property type="match status" value="1"/>
</dbReference>
<dbReference type="Gene3D" id="2.30.40.10">
    <property type="entry name" value="Urease, subunit C, domain 1"/>
    <property type="match status" value="1"/>
</dbReference>
<protein>
    <submittedName>
        <fullName evidence="7">N-acetylglucosamine-6-phosphate deacetylase</fullName>
        <ecNumber evidence="7">3.5.1.25</ecNumber>
    </submittedName>
</protein>
<evidence type="ECO:0000256" key="4">
    <source>
        <dbReference type="ARBA" id="ARBA00023277"/>
    </source>
</evidence>
<evidence type="ECO:0000313" key="7">
    <source>
        <dbReference type="EMBL" id="NJC69968.1"/>
    </source>
</evidence>
<dbReference type="EC" id="3.5.1.25" evidence="7"/>
<accession>A0ABX0XXQ7</accession>